<dbReference type="OMA" id="CIERENH"/>
<organism evidence="2 4">
    <name type="scientific">Plasmodiophora brassicae</name>
    <name type="common">Clubroot disease agent</name>
    <dbReference type="NCBI Taxonomy" id="37360"/>
    <lineage>
        <taxon>Eukaryota</taxon>
        <taxon>Sar</taxon>
        <taxon>Rhizaria</taxon>
        <taxon>Endomyxa</taxon>
        <taxon>Phytomyxea</taxon>
        <taxon>Plasmodiophorida</taxon>
        <taxon>Plasmodiophoridae</taxon>
        <taxon>Plasmodiophora</taxon>
    </lineage>
</organism>
<evidence type="ECO:0000313" key="5">
    <source>
        <dbReference type="Proteomes" id="UP000290189"/>
    </source>
</evidence>
<proteinExistence type="predicted"/>
<dbReference type="PANTHER" id="PTHR46086:SF3">
    <property type="entry name" value="TRIACYLGLYCEROL LIPASE OBL1"/>
    <property type="match status" value="1"/>
</dbReference>
<gene>
    <name evidence="2" type="ORF">PBRA_007395</name>
    <name evidence="3" type="ORF">PLBR_LOCUS5221</name>
</gene>
<dbReference type="InterPro" id="IPR029058">
    <property type="entry name" value="AB_hydrolase_fold"/>
</dbReference>
<dbReference type="InterPro" id="IPR044819">
    <property type="entry name" value="OBL-like"/>
</dbReference>
<evidence type="ECO:0000313" key="4">
    <source>
        <dbReference type="Proteomes" id="UP000039324"/>
    </source>
</evidence>
<dbReference type="Gene3D" id="3.40.50.1820">
    <property type="entry name" value="alpha/beta hydrolase"/>
    <property type="match status" value="1"/>
</dbReference>
<dbReference type="Pfam" id="PF01764">
    <property type="entry name" value="Lipase_3"/>
    <property type="match status" value="1"/>
</dbReference>
<dbReference type="GO" id="GO:0006629">
    <property type="term" value="P:lipid metabolic process"/>
    <property type="evidence" value="ECO:0007669"/>
    <property type="project" value="InterPro"/>
</dbReference>
<evidence type="ECO:0000313" key="2">
    <source>
        <dbReference type="EMBL" id="CEO99662.1"/>
    </source>
</evidence>
<dbReference type="Proteomes" id="UP000290189">
    <property type="component" value="Unassembled WGS sequence"/>
</dbReference>
<dbReference type="Proteomes" id="UP000039324">
    <property type="component" value="Unassembled WGS sequence"/>
</dbReference>
<dbReference type="ESTHER" id="plabs-a0a0g4iwr4">
    <property type="family name" value="Triacylglycerol-lipase-OBL1-like"/>
</dbReference>
<keyword evidence="3" id="KW-0496">Mitochondrion</keyword>
<accession>A0A0G4IWR4</accession>
<dbReference type="SUPFAM" id="SSF53474">
    <property type="entry name" value="alpha/beta-Hydrolases"/>
    <property type="match status" value="1"/>
</dbReference>
<dbReference type="GO" id="GO:0004806">
    <property type="term" value="F:triacylglycerol lipase activity"/>
    <property type="evidence" value="ECO:0007669"/>
    <property type="project" value="InterPro"/>
</dbReference>
<reference evidence="3 5" key="2">
    <citation type="submission" date="2018-03" db="EMBL/GenBank/DDBJ databases">
        <authorList>
            <person name="Fogelqvist J."/>
        </authorList>
    </citation>
    <scope>NUCLEOTIDE SEQUENCE [LARGE SCALE GENOMIC DNA]</scope>
</reference>
<sequence>MASVSFWSVVDHAKAASKESYVHAYQLLLIGLTKYVVERCHLECVFLWLSARLQDVLTIVFAGKYKTRNDERVSYSLVNIASPRFNLDPKYAADARTMFPWKDPSKICVNDHVYNNHFMIMCAKLAYEDSRIVEDVVSTKWGMKNFCLIRIRETVSAYLFTTERAVVVVFQGTEPLNLAQIIVDAAAVPTPLPDGKGGVHYGFYTALVRQPDSGKGGNALQQIQTVLNMPANKPREVFVTGHSLGGAFANVFCQLADPAIQARMTCITFGQPRTGDTQYRDSFESMFERKNIRFVHAADIVPKALHMADLRHVQKERFVTKDGRFLDDPEDIEFNRRSQLWLSPLYSIADALGYLVQPGQRFLQAVFLVSLIPIPGLGDHFPSQYEHHLTGLLTQ</sequence>
<protein>
    <recommendedName>
        <fullName evidence="1">Fungal lipase-type domain-containing protein</fullName>
    </recommendedName>
</protein>
<dbReference type="EMBL" id="CDSF01000092">
    <property type="protein sequence ID" value="CEO99662.1"/>
    <property type="molecule type" value="Genomic_DNA"/>
</dbReference>
<dbReference type="STRING" id="37360.A0A0G4IWR4"/>
<reference evidence="2 4" key="1">
    <citation type="submission" date="2015-02" db="EMBL/GenBank/DDBJ databases">
        <authorList>
            <person name="Chooi Y.-H."/>
        </authorList>
    </citation>
    <scope>NUCLEOTIDE SEQUENCE [LARGE SCALE GENOMIC DNA]</scope>
    <source>
        <strain evidence="2">E3</strain>
    </source>
</reference>
<geneLocation type="mitochondrion" evidence="3"/>
<feature type="domain" description="Fungal lipase-type" evidence="1">
    <location>
        <begin position="167"/>
        <end position="304"/>
    </location>
</feature>
<dbReference type="CDD" id="cd00519">
    <property type="entry name" value="Lipase_3"/>
    <property type="match status" value="1"/>
</dbReference>
<dbReference type="EMBL" id="OVEO01000008">
    <property type="protein sequence ID" value="SPQ98006.1"/>
    <property type="molecule type" value="Genomic_DNA"/>
</dbReference>
<evidence type="ECO:0000313" key="3">
    <source>
        <dbReference type="EMBL" id="SPQ98006.1"/>
    </source>
</evidence>
<dbReference type="AlphaFoldDB" id="A0A0G4IWR4"/>
<dbReference type="OrthoDB" id="438440at2759"/>
<evidence type="ECO:0000259" key="1">
    <source>
        <dbReference type="Pfam" id="PF01764"/>
    </source>
</evidence>
<dbReference type="PANTHER" id="PTHR46086">
    <property type="entry name" value="ALPHA/BETA-HYDROLASES SUPERFAMILY PROTEIN"/>
    <property type="match status" value="1"/>
</dbReference>
<keyword evidence="4" id="KW-1185">Reference proteome</keyword>
<name>A0A0G4IWR4_PLABS</name>
<dbReference type="InterPro" id="IPR002921">
    <property type="entry name" value="Fungal_lipase-type"/>
</dbReference>